<dbReference type="InterPro" id="IPR003663">
    <property type="entry name" value="Sugar/inositol_transpt"/>
</dbReference>
<gene>
    <name evidence="10" type="ORF">VMCG_06082</name>
</gene>
<dbReference type="AlphaFoldDB" id="A0A423WGI7"/>
<comment type="caution">
    <text evidence="10">The sequence shown here is derived from an EMBL/GenBank/DDBJ whole genome shotgun (WGS) entry which is preliminary data.</text>
</comment>
<dbReference type="STRING" id="356882.A0A423WGI7"/>
<evidence type="ECO:0000313" key="10">
    <source>
        <dbReference type="EMBL" id="ROW02477.1"/>
    </source>
</evidence>
<organism evidence="10 11">
    <name type="scientific">Cytospora schulzeri</name>
    <dbReference type="NCBI Taxonomy" id="448051"/>
    <lineage>
        <taxon>Eukaryota</taxon>
        <taxon>Fungi</taxon>
        <taxon>Dikarya</taxon>
        <taxon>Ascomycota</taxon>
        <taxon>Pezizomycotina</taxon>
        <taxon>Sordariomycetes</taxon>
        <taxon>Sordariomycetidae</taxon>
        <taxon>Diaporthales</taxon>
        <taxon>Cytosporaceae</taxon>
        <taxon>Cytospora</taxon>
    </lineage>
</organism>
<keyword evidence="11" id="KW-1185">Reference proteome</keyword>
<dbReference type="InterPro" id="IPR005829">
    <property type="entry name" value="Sugar_transporter_CS"/>
</dbReference>
<dbReference type="PRINTS" id="PR00171">
    <property type="entry name" value="SUGRTRNSPORT"/>
</dbReference>
<feature type="transmembrane region" description="Helical" evidence="8">
    <location>
        <begin position="308"/>
        <end position="325"/>
    </location>
</feature>
<accession>A0A423WGI7</accession>
<dbReference type="Gene3D" id="1.20.1250.20">
    <property type="entry name" value="MFS general substrate transporter like domains"/>
    <property type="match status" value="1"/>
</dbReference>
<protein>
    <recommendedName>
        <fullName evidence="9">Major facilitator superfamily (MFS) profile domain-containing protein</fullName>
    </recommendedName>
</protein>
<dbReference type="GO" id="GO:0005351">
    <property type="term" value="F:carbohydrate:proton symporter activity"/>
    <property type="evidence" value="ECO:0007669"/>
    <property type="project" value="TreeGrafter"/>
</dbReference>
<dbReference type="Proteomes" id="UP000283895">
    <property type="component" value="Unassembled WGS sequence"/>
</dbReference>
<proteinExistence type="inferred from homology"/>
<feature type="transmembrane region" description="Helical" evidence="8">
    <location>
        <begin position="143"/>
        <end position="162"/>
    </location>
</feature>
<evidence type="ECO:0000256" key="5">
    <source>
        <dbReference type="ARBA" id="ARBA00022989"/>
    </source>
</evidence>
<dbReference type="PROSITE" id="PS50850">
    <property type="entry name" value="MFS"/>
    <property type="match status" value="1"/>
</dbReference>
<feature type="transmembrane region" description="Helical" evidence="8">
    <location>
        <begin position="266"/>
        <end position="288"/>
    </location>
</feature>
<evidence type="ECO:0000313" key="11">
    <source>
        <dbReference type="Proteomes" id="UP000283895"/>
    </source>
</evidence>
<keyword evidence="5 8" id="KW-1133">Transmembrane helix</keyword>
<dbReference type="GO" id="GO:0016020">
    <property type="term" value="C:membrane"/>
    <property type="evidence" value="ECO:0007669"/>
    <property type="project" value="UniProtKB-SubCell"/>
</dbReference>
<feature type="transmembrane region" description="Helical" evidence="8">
    <location>
        <begin position="362"/>
        <end position="381"/>
    </location>
</feature>
<evidence type="ECO:0000256" key="3">
    <source>
        <dbReference type="ARBA" id="ARBA00022448"/>
    </source>
</evidence>
<reference evidence="10 11" key="1">
    <citation type="submission" date="2015-09" db="EMBL/GenBank/DDBJ databases">
        <title>Host preference determinants of Valsa canker pathogens revealed by comparative genomics.</title>
        <authorList>
            <person name="Yin Z."/>
            <person name="Huang L."/>
        </authorList>
    </citation>
    <scope>NUCLEOTIDE SEQUENCE [LARGE SCALE GENOMIC DNA]</scope>
    <source>
        <strain evidence="10 11">03-1</strain>
    </source>
</reference>
<evidence type="ECO:0000256" key="4">
    <source>
        <dbReference type="ARBA" id="ARBA00022692"/>
    </source>
</evidence>
<evidence type="ECO:0000256" key="6">
    <source>
        <dbReference type="ARBA" id="ARBA00023136"/>
    </source>
</evidence>
<dbReference type="InterPro" id="IPR036259">
    <property type="entry name" value="MFS_trans_sf"/>
</dbReference>
<feature type="transmembrane region" description="Helical" evidence="8">
    <location>
        <begin position="332"/>
        <end position="356"/>
    </location>
</feature>
<dbReference type="InterPro" id="IPR050360">
    <property type="entry name" value="MFS_Sugar_Transporters"/>
</dbReference>
<keyword evidence="6 8" id="KW-0472">Membrane</keyword>
<evidence type="ECO:0000256" key="1">
    <source>
        <dbReference type="ARBA" id="ARBA00004141"/>
    </source>
</evidence>
<feature type="transmembrane region" description="Helical" evidence="8">
    <location>
        <begin position="86"/>
        <end position="104"/>
    </location>
</feature>
<sequence length="495" mass="54224">MFDNFSQSLKMSLTTAMVVSVCIVDSVTIAYDGSVMGSVNVMESYRAYFSLRTATVAVNSTAVYLGAILIAPAAGYIIDWRGRRESIAVSAVLNIVGAVISGAAQNIGMFIAGRIIIGLGMGLAQTAAGTYISETTAPRFRSLALGLYFTFWALGSFLATGICYGTQRLDPSDWAWRIPSLLQGFPPICVLVMIPFLPESPRWFVFNDRLEEALVVLARINGASTDDAGVQVQYQEIIDTIEYEKSDGKGLGFREIVRDAPNRKRLYLALSVAPLTMLTGSNVVTYYYGTMLSQAGITSSKTQMEINLVLSAWQFLIAVAGSMLAEKLGRKFLCLVSLGTCTFMFYVVGMMTALYGDKSNTSGTYGTVAAIFIYLGTYAFGLTPLTNMYPPEVLSYNIRATGMAMVTLGAKACGVFVTMVFPYMFDAIGWKTYVVNASWNVLFFIWVVFFWVETKHKTLEEIDELFDGVKHSDVPDLERTDEKRAGLRASVSEVS</sequence>
<dbReference type="InterPro" id="IPR005828">
    <property type="entry name" value="MFS_sugar_transport-like"/>
</dbReference>
<dbReference type="InterPro" id="IPR020846">
    <property type="entry name" value="MFS_dom"/>
</dbReference>
<evidence type="ECO:0000256" key="8">
    <source>
        <dbReference type="SAM" id="Phobius"/>
    </source>
</evidence>
<feature type="transmembrane region" description="Helical" evidence="8">
    <location>
        <begin position="402"/>
        <end position="421"/>
    </location>
</feature>
<dbReference type="SUPFAM" id="SSF103473">
    <property type="entry name" value="MFS general substrate transporter"/>
    <property type="match status" value="1"/>
</dbReference>
<comment type="subcellular location">
    <subcellularLocation>
        <location evidence="1">Membrane</location>
        <topology evidence="1">Multi-pass membrane protein</topology>
    </subcellularLocation>
</comment>
<feature type="transmembrane region" description="Helical" evidence="8">
    <location>
        <begin position="12"/>
        <end position="31"/>
    </location>
</feature>
<feature type="transmembrane region" description="Helical" evidence="8">
    <location>
        <begin position="433"/>
        <end position="452"/>
    </location>
</feature>
<name>A0A423WGI7_9PEZI</name>
<evidence type="ECO:0000259" key="9">
    <source>
        <dbReference type="PROSITE" id="PS50850"/>
    </source>
</evidence>
<dbReference type="PROSITE" id="PS00216">
    <property type="entry name" value="SUGAR_TRANSPORT_1"/>
    <property type="match status" value="1"/>
</dbReference>
<dbReference type="FunFam" id="1.20.1250.20:FF:000134">
    <property type="entry name" value="MFS sugar transporter protein"/>
    <property type="match status" value="1"/>
</dbReference>
<dbReference type="PANTHER" id="PTHR48022:SF31">
    <property type="entry name" value="HEXOSE TRANSPORTER"/>
    <property type="match status" value="1"/>
</dbReference>
<keyword evidence="3 7" id="KW-0813">Transport</keyword>
<evidence type="ECO:0000256" key="7">
    <source>
        <dbReference type="RuleBase" id="RU003346"/>
    </source>
</evidence>
<dbReference type="PROSITE" id="PS00217">
    <property type="entry name" value="SUGAR_TRANSPORT_2"/>
    <property type="match status" value="1"/>
</dbReference>
<keyword evidence="4 8" id="KW-0812">Transmembrane</keyword>
<feature type="domain" description="Major facilitator superfamily (MFS) profile" evidence="9">
    <location>
        <begin position="18"/>
        <end position="455"/>
    </location>
</feature>
<comment type="similarity">
    <text evidence="2 7">Belongs to the major facilitator superfamily. Sugar transporter (TC 2.A.1.1) family.</text>
</comment>
<dbReference type="PANTHER" id="PTHR48022">
    <property type="entry name" value="PLASTIDIC GLUCOSE TRANSPORTER 4"/>
    <property type="match status" value="1"/>
</dbReference>
<dbReference type="NCBIfam" id="TIGR00879">
    <property type="entry name" value="SP"/>
    <property type="match status" value="1"/>
</dbReference>
<evidence type="ECO:0000256" key="2">
    <source>
        <dbReference type="ARBA" id="ARBA00010992"/>
    </source>
</evidence>
<feature type="transmembrane region" description="Helical" evidence="8">
    <location>
        <begin position="110"/>
        <end position="131"/>
    </location>
</feature>
<dbReference type="EMBL" id="LKEA01000017">
    <property type="protein sequence ID" value="ROW02477.1"/>
    <property type="molecule type" value="Genomic_DNA"/>
</dbReference>
<dbReference type="OrthoDB" id="4540492at2759"/>
<dbReference type="Pfam" id="PF00083">
    <property type="entry name" value="Sugar_tr"/>
    <property type="match status" value="1"/>
</dbReference>
<feature type="transmembrane region" description="Helical" evidence="8">
    <location>
        <begin position="51"/>
        <end position="74"/>
    </location>
</feature>